<evidence type="ECO:0000256" key="5">
    <source>
        <dbReference type="ARBA" id="ARBA00012452"/>
    </source>
</evidence>
<keyword evidence="7 17" id="KW-0812">Transmembrane</keyword>
<evidence type="ECO:0000256" key="1">
    <source>
        <dbReference type="ARBA" id="ARBA00003701"/>
    </source>
</evidence>
<keyword evidence="19" id="KW-1185">Reference proteome</keyword>
<organism evidence="18 19">
    <name type="scientific">Nezara viridula</name>
    <name type="common">Southern green stink bug</name>
    <name type="synonym">Cimex viridulus</name>
    <dbReference type="NCBI Taxonomy" id="85310"/>
    <lineage>
        <taxon>Eukaryota</taxon>
        <taxon>Metazoa</taxon>
        <taxon>Ecdysozoa</taxon>
        <taxon>Arthropoda</taxon>
        <taxon>Hexapoda</taxon>
        <taxon>Insecta</taxon>
        <taxon>Pterygota</taxon>
        <taxon>Neoptera</taxon>
        <taxon>Paraneoptera</taxon>
        <taxon>Hemiptera</taxon>
        <taxon>Heteroptera</taxon>
        <taxon>Panheteroptera</taxon>
        <taxon>Pentatomomorpha</taxon>
        <taxon>Pentatomoidea</taxon>
        <taxon>Pentatomidae</taxon>
        <taxon>Pentatominae</taxon>
        <taxon>Nezara</taxon>
    </lineage>
</organism>
<feature type="transmembrane region" description="Helical" evidence="17">
    <location>
        <begin position="14"/>
        <end position="34"/>
    </location>
</feature>
<comment type="function">
    <text evidence="1">Conjugation of reduced glutathione to a wide number of exogenous and endogenous hydrophobic electrophiles.</text>
</comment>
<dbReference type="EMBL" id="OV725083">
    <property type="protein sequence ID" value="CAH1408182.1"/>
    <property type="molecule type" value="Genomic_DNA"/>
</dbReference>
<dbReference type="PANTHER" id="PTHR10689">
    <property type="entry name" value="MICROSOMAL GLUTATHIONE S-TRANSFERASE 1"/>
    <property type="match status" value="1"/>
</dbReference>
<dbReference type="InterPro" id="IPR001129">
    <property type="entry name" value="Membr-assoc_MAPEG"/>
</dbReference>
<evidence type="ECO:0000256" key="13">
    <source>
        <dbReference type="ARBA" id="ARBA00023136"/>
    </source>
</evidence>
<keyword evidence="10 17" id="KW-1133">Transmembrane helix</keyword>
<name>A0A9P0HTV0_NEZVI</name>
<feature type="transmembrane region" description="Helical" evidence="17">
    <location>
        <begin position="76"/>
        <end position="92"/>
    </location>
</feature>
<dbReference type="InterPro" id="IPR023352">
    <property type="entry name" value="MAPEG-like_dom_sf"/>
</dbReference>
<evidence type="ECO:0000256" key="12">
    <source>
        <dbReference type="ARBA" id="ARBA00023128"/>
    </source>
</evidence>
<dbReference type="GO" id="GO:0004364">
    <property type="term" value="F:glutathione transferase activity"/>
    <property type="evidence" value="ECO:0007669"/>
    <property type="project" value="UniProtKB-EC"/>
</dbReference>
<gene>
    <name evidence="18" type="ORF">NEZAVI_LOCUS15760</name>
</gene>
<dbReference type="GO" id="GO:0005789">
    <property type="term" value="C:endoplasmic reticulum membrane"/>
    <property type="evidence" value="ECO:0007669"/>
    <property type="project" value="UniProtKB-SubCell"/>
</dbReference>
<keyword evidence="13 17" id="KW-0472">Membrane</keyword>
<evidence type="ECO:0000256" key="9">
    <source>
        <dbReference type="ARBA" id="ARBA00022824"/>
    </source>
</evidence>
<evidence type="ECO:0000256" key="8">
    <source>
        <dbReference type="ARBA" id="ARBA00022787"/>
    </source>
</evidence>
<dbReference type="Gene3D" id="1.20.120.550">
    <property type="entry name" value="Membrane associated eicosanoid/glutathione metabolism-like domain"/>
    <property type="match status" value="1"/>
</dbReference>
<evidence type="ECO:0000256" key="6">
    <source>
        <dbReference type="ARBA" id="ARBA00022679"/>
    </source>
</evidence>
<evidence type="ECO:0000256" key="14">
    <source>
        <dbReference type="ARBA" id="ARBA00038540"/>
    </source>
</evidence>
<evidence type="ECO:0000256" key="7">
    <source>
        <dbReference type="ARBA" id="ARBA00022692"/>
    </source>
</evidence>
<feature type="transmembrane region" description="Helical" evidence="17">
    <location>
        <begin position="129"/>
        <end position="146"/>
    </location>
</feature>
<keyword evidence="8" id="KW-1000">Mitochondrion outer membrane</keyword>
<dbReference type="Pfam" id="PF01124">
    <property type="entry name" value="MAPEG"/>
    <property type="match status" value="1"/>
</dbReference>
<evidence type="ECO:0000256" key="17">
    <source>
        <dbReference type="SAM" id="Phobius"/>
    </source>
</evidence>
<comment type="subcellular location">
    <subcellularLocation>
        <location evidence="3">Endoplasmic reticulum membrane</location>
        <topology evidence="3">Multi-pass membrane protein</topology>
    </subcellularLocation>
    <subcellularLocation>
        <location evidence="2">Mitochondrion outer membrane</location>
    </subcellularLocation>
</comment>
<keyword evidence="12" id="KW-0496">Mitochondrion</keyword>
<evidence type="ECO:0000256" key="16">
    <source>
        <dbReference type="ARBA" id="ARBA00049385"/>
    </source>
</evidence>
<comment type="subunit">
    <text evidence="14">Homotrimer; The trimer binds only one molecule of glutathione.</text>
</comment>
<evidence type="ECO:0000313" key="19">
    <source>
        <dbReference type="Proteomes" id="UP001152798"/>
    </source>
</evidence>
<evidence type="ECO:0000256" key="3">
    <source>
        <dbReference type="ARBA" id="ARBA00004477"/>
    </source>
</evidence>
<dbReference type="EC" id="2.5.1.18" evidence="5"/>
<proteinExistence type="inferred from homology"/>
<evidence type="ECO:0000256" key="11">
    <source>
        <dbReference type="ARBA" id="ARBA00022990"/>
    </source>
</evidence>
<evidence type="ECO:0000313" key="18">
    <source>
        <dbReference type="EMBL" id="CAH1408182.1"/>
    </source>
</evidence>
<dbReference type="SUPFAM" id="SSF161084">
    <property type="entry name" value="MAPEG domain-like"/>
    <property type="match status" value="1"/>
</dbReference>
<protein>
    <recommendedName>
        <fullName evidence="15">Microsomal glutathione S-transferase 1</fullName>
        <ecNumber evidence="5">2.5.1.18</ecNumber>
    </recommendedName>
</protein>
<evidence type="ECO:0000256" key="4">
    <source>
        <dbReference type="ARBA" id="ARBA00010459"/>
    </source>
</evidence>
<comment type="similarity">
    <text evidence="4">Belongs to the MAPEG family.</text>
</comment>
<dbReference type="GO" id="GO:0005741">
    <property type="term" value="C:mitochondrial outer membrane"/>
    <property type="evidence" value="ECO:0007669"/>
    <property type="project" value="UniProtKB-SubCell"/>
</dbReference>
<comment type="catalytic activity">
    <reaction evidence="16">
        <text>RX + glutathione = an S-substituted glutathione + a halide anion + H(+)</text>
        <dbReference type="Rhea" id="RHEA:16437"/>
        <dbReference type="ChEBI" id="CHEBI:15378"/>
        <dbReference type="ChEBI" id="CHEBI:16042"/>
        <dbReference type="ChEBI" id="CHEBI:17792"/>
        <dbReference type="ChEBI" id="CHEBI:57925"/>
        <dbReference type="ChEBI" id="CHEBI:90779"/>
        <dbReference type="EC" id="2.5.1.18"/>
    </reaction>
    <physiologicalReaction direction="left-to-right" evidence="16">
        <dbReference type="Rhea" id="RHEA:16438"/>
    </physiologicalReaction>
</comment>
<accession>A0A9P0HTV0</accession>
<keyword evidence="9" id="KW-0256">Endoplasmic reticulum</keyword>
<dbReference type="AlphaFoldDB" id="A0A9P0HTV0"/>
<evidence type="ECO:0000256" key="2">
    <source>
        <dbReference type="ARBA" id="ARBA00004294"/>
    </source>
</evidence>
<dbReference type="PANTHER" id="PTHR10689:SF6">
    <property type="entry name" value="MICROSOMAL GLUTATHIONE S-TRANSFERASE 1"/>
    <property type="match status" value="1"/>
</dbReference>
<dbReference type="FunFam" id="1.20.120.550:FF:000002">
    <property type="entry name" value="Microsomal glutathione S-transferase 1"/>
    <property type="match status" value="1"/>
</dbReference>
<feature type="transmembrane region" description="Helical" evidence="17">
    <location>
        <begin position="98"/>
        <end position="122"/>
    </location>
</feature>
<evidence type="ECO:0000256" key="10">
    <source>
        <dbReference type="ARBA" id="ARBA00022989"/>
    </source>
</evidence>
<dbReference type="OrthoDB" id="193139at2759"/>
<sequence length="152" mass="17189">MESSNLLTPTNPVFAGYAFYSCVLILKTMCMSYLTGVQRFRKKAFVNVEDAIAAGVDIKMDDQDVERCRRAHLNDLENITMFLITGLIYVLTDPNIVFALMLFRIYAVARILHTIVYAVVVVRQPARAICFNIGVLCNFIMIFSIFSSCVQL</sequence>
<dbReference type="Proteomes" id="UP001152798">
    <property type="component" value="Chromosome 7"/>
</dbReference>
<reference evidence="18" key="1">
    <citation type="submission" date="2022-01" db="EMBL/GenBank/DDBJ databases">
        <authorList>
            <person name="King R."/>
        </authorList>
    </citation>
    <scope>NUCLEOTIDE SEQUENCE</scope>
</reference>
<keyword evidence="6" id="KW-0808">Transferase</keyword>
<keyword evidence="11" id="KW-0007">Acetylation</keyword>
<dbReference type="InterPro" id="IPR040162">
    <property type="entry name" value="MGST1-like"/>
</dbReference>
<evidence type="ECO:0000256" key="15">
    <source>
        <dbReference type="ARBA" id="ARBA00039397"/>
    </source>
</evidence>